<keyword evidence="5" id="KW-1185">Reference proteome</keyword>
<dbReference type="PANTHER" id="PTHR36453">
    <property type="entry name" value="SECRETED PROTEIN-RELATED"/>
    <property type="match status" value="1"/>
</dbReference>
<dbReference type="InterPro" id="IPR012334">
    <property type="entry name" value="Pectin_lyas_fold"/>
</dbReference>
<comment type="caution">
    <text evidence="4">The sequence shown here is derived from an EMBL/GenBank/DDBJ whole genome shotgun (WGS) entry which is preliminary data.</text>
</comment>
<gene>
    <name evidence="4" type="ORF">HW115_06460</name>
</gene>
<dbReference type="Gene3D" id="2.60.120.430">
    <property type="entry name" value="Galactose-binding lectin"/>
    <property type="match status" value="1"/>
</dbReference>
<name>A0A851GJ83_9BACT</name>
<evidence type="ECO:0000259" key="2">
    <source>
        <dbReference type="Pfam" id="PF13229"/>
    </source>
</evidence>
<dbReference type="Proteomes" id="UP000557872">
    <property type="component" value="Unassembled WGS sequence"/>
</dbReference>
<reference evidence="4 5" key="1">
    <citation type="submission" date="2020-07" db="EMBL/GenBank/DDBJ databases">
        <title>Roseicoccus Jingziensis gen. nov., sp. nov., isolated from coastal seawater.</title>
        <authorList>
            <person name="Feng X."/>
        </authorList>
    </citation>
    <scope>NUCLEOTIDE SEQUENCE [LARGE SCALE GENOMIC DNA]</scope>
    <source>
        <strain evidence="4 5">N1E253</strain>
    </source>
</reference>
<accession>A0A851GJ83</accession>
<dbReference type="SMART" id="SM00710">
    <property type="entry name" value="PbH1"/>
    <property type="match status" value="6"/>
</dbReference>
<sequence length="922" mass="102225">MKKHILSYGLAAITLTSSLGQAGTFHVAPDGDDAYPGTKAKPFASLERARTAARQSKKSTVVLAEGTYRRTKTFELNEKDSGTTYRAEEGAEVRITGSIDVPSRVVKPVSSPAILKRLLPEVSDKVLEIDLHAYGIKDFGEVGPRGFRRPYIPAPLELIVNDQPLAIAQWPNPGKPGVRIGKVLDRGSITRNGEKPVRGGVFQFDTDRPARWAKAKDIWITGLFQNGYADNTVKVKSIDMDKKTLTTVHPHMYGFSSGRSWNRWTAMNLIEEIDLPGEFCADEASGKIYFLPPAGLEMGKAKLTITMLKDPMVAIEGASEVVFEGMIFENARGMGVYIERGANNRIQACTLRNFGMVAVCIGKGVSPDPDYRHAFTGKPVSRELGSWHEHIYDNILFEREAGTGHGVVSCDIYNIGEGAISLGGGDRKTLTPAGNFVKNCDISHFNRWDRTYRGAVNIDGVGNRIAHCKIHQAPALAIYLHGNDHIIEYNDIHHVMMEGDDMGAFYMGRDPTERGNIIRYNYWHHLAPAHMTWCLYFDDSGGDSSQVIGNVFYRAGNRSSVFVAGGSDFKVENNLFINCRKAIEPQRFRGRCAPIFKERMAEVNYNKGVWAERYPGFVDYWEKPRPHNNSFKNNWITNDQDERFVNPSGGDFTLKSGADNGVAEWKPIPFGKIGLYVGDGRTSLPFGKPTIQTNTLIFEDELEVKLDVPKNAEGLVYTLDGSEPDASSKRYTKPIRLTKTSTLTVRAVGAGEHPVLSPSVSQTYTKISRENLVAKINFQPSDKAAPDGWLSDDGSVYKKHGKGIAYGWSKDNRKAARRRGKVANDLTDTLVHFAAGNQWQMELENGKYQVVVCLGDSEFHSNKAVLAIGAKQVVKGEHLQAKQFRLLAFEVEVKDGKLTLSSDASTHGPDLTRMNYILVEKM</sequence>
<feature type="domain" description="Right handed beta helix" evidence="2">
    <location>
        <begin position="404"/>
        <end position="576"/>
    </location>
</feature>
<protein>
    <submittedName>
        <fullName evidence="4">Right-handed parallel beta-helix repeat-containing protein</fullName>
    </submittedName>
</protein>
<dbReference type="SUPFAM" id="SSF51126">
    <property type="entry name" value="Pectin lyase-like"/>
    <property type="match status" value="1"/>
</dbReference>
<proteinExistence type="predicted"/>
<evidence type="ECO:0000259" key="3">
    <source>
        <dbReference type="Pfam" id="PF13290"/>
    </source>
</evidence>
<feature type="signal peptide" evidence="1">
    <location>
        <begin position="1"/>
        <end position="22"/>
    </location>
</feature>
<dbReference type="InterPro" id="IPR011050">
    <property type="entry name" value="Pectin_lyase_fold/virulence"/>
</dbReference>
<organism evidence="4 5">
    <name type="scientific">Oceaniferula marina</name>
    <dbReference type="NCBI Taxonomy" id="2748318"/>
    <lineage>
        <taxon>Bacteria</taxon>
        <taxon>Pseudomonadati</taxon>
        <taxon>Verrucomicrobiota</taxon>
        <taxon>Verrucomicrobiia</taxon>
        <taxon>Verrucomicrobiales</taxon>
        <taxon>Verrucomicrobiaceae</taxon>
        <taxon>Oceaniferula</taxon>
    </lineage>
</organism>
<keyword evidence="1" id="KW-0732">Signal</keyword>
<dbReference type="InterPro" id="IPR008979">
    <property type="entry name" value="Galactose-bd-like_sf"/>
</dbReference>
<dbReference type="RefSeq" id="WP_178931772.1">
    <property type="nucleotide sequence ID" value="NZ_JACBAZ010000002.1"/>
</dbReference>
<dbReference type="Pfam" id="PF13229">
    <property type="entry name" value="Beta_helix"/>
    <property type="match status" value="1"/>
</dbReference>
<feature type="domain" description="GH29D-like beta-sandwich" evidence="3">
    <location>
        <begin position="704"/>
        <end position="751"/>
    </location>
</feature>
<dbReference type="Pfam" id="PF13290">
    <property type="entry name" value="CHB_HEX_C_1"/>
    <property type="match status" value="1"/>
</dbReference>
<dbReference type="SUPFAM" id="SSF49785">
    <property type="entry name" value="Galactose-binding domain-like"/>
    <property type="match status" value="1"/>
</dbReference>
<evidence type="ECO:0000313" key="5">
    <source>
        <dbReference type="Proteomes" id="UP000557872"/>
    </source>
</evidence>
<dbReference type="InterPro" id="IPR039448">
    <property type="entry name" value="Beta_helix"/>
</dbReference>
<dbReference type="EMBL" id="JACBAZ010000002">
    <property type="protein sequence ID" value="NWK55245.1"/>
    <property type="molecule type" value="Genomic_DNA"/>
</dbReference>
<dbReference type="InterPro" id="IPR059177">
    <property type="entry name" value="GH29D-like_dom"/>
</dbReference>
<dbReference type="Gene3D" id="2.160.20.10">
    <property type="entry name" value="Single-stranded right-handed beta-helix, Pectin lyase-like"/>
    <property type="match status" value="2"/>
</dbReference>
<dbReference type="PANTHER" id="PTHR36453:SF1">
    <property type="entry name" value="RIGHT HANDED BETA HELIX DOMAIN-CONTAINING PROTEIN"/>
    <property type="match status" value="1"/>
</dbReference>
<feature type="chain" id="PRO_5032935444" evidence="1">
    <location>
        <begin position="23"/>
        <end position="922"/>
    </location>
</feature>
<evidence type="ECO:0000256" key="1">
    <source>
        <dbReference type="SAM" id="SignalP"/>
    </source>
</evidence>
<evidence type="ECO:0000313" key="4">
    <source>
        <dbReference type="EMBL" id="NWK55245.1"/>
    </source>
</evidence>
<dbReference type="InterPro" id="IPR006626">
    <property type="entry name" value="PbH1"/>
</dbReference>
<dbReference type="AlphaFoldDB" id="A0A851GJ83"/>